<dbReference type="Proteomes" id="UP000519439">
    <property type="component" value="Unassembled WGS sequence"/>
</dbReference>
<proteinExistence type="predicted"/>
<comment type="caution">
    <text evidence="2">The sequence shown here is derived from an EMBL/GenBank/DDBJ whole genome shotgun (WGS) entry which is preliminary data.</text>
</comment>
<evidence type="ECO:0000313" key="3">
    <source>
        <dbReference type="Proteomes" id="UP000519439"/>
    </source>
</evidence>
<reference evidence="2 3" key="1">
    <citation type="submission" date="2020-08" db="EMBL/GenBank/DDBJ databases">
        <title>Genomic Encyclopedia of Type Strains, Phase IV (KMG-IV): sequencing the most valuable type-strain genomes for metagenomic binning, comparative biology and taxonomic classification.</title>
        <authorList>
            <person name="Goeker M."/>
        </authorList>
    </citation>
    <scope>NUCLEOTIDE SEQUENCE [LARGE SCALE GENOMIC DNA]</scope>
    <source>
        <strain evidence="2 3">DSM 15743</strain>
    </source>
</reference>
<organism evidence="2 3">
    <name type="scientific">Microvirga flocculans</name>
    <dbReference type="NCBI Taxonomy" id="217168"/>
    <lineage>
        <taxon>Bacteria</taxon>
        <taxon>Pseudomonadati</taxon>
        <taxon>Pseudomonadota</taxon>
        <taxon>Alphaproteobacteria</taxon>
        <taxon>Hyphomicrobiales</taxon>
        <taxon>Methylobacteriaceae</taxon>
        <taxon>Microvirga</taxon>
    </lineage>
</organism>
<evidence type="ECO:0000256" key="1">
    <source>
        <dbReference type="SAM" id="MobiDB-lite"/>
    </source>
</evidence>
<accession>A0A7W6IEG5</accession>
<evidence type="ECO:0000313" key="2">
    <source>
        <dbReference type="EMBL" id="MBB4039894.1"/>
    </source>
</evidence>
<dbReference type="AlphaFoldDB" id="A0A7W6IEG5"/>
<dbReference type="RefSeq" id="WP_154664122.1">
    <property type="nucleotide sequence ID" value="NZ_JACIDC010000004.1"/>
</dbReference>
<sequence>MTMSEITNKLKYDISDALKRVAGKLPFRKEGQGGQSSSASSRSEWKK</sequence>
<feature type="region of interest" description="Disordered" evidence="1">
    <location>
        <begin position="25"/>
        <end position="47"/>
    </location>
</feature>
<name>A0A7W6IEG5_9HYPH</name>
<dbReference type="EMBL" id="JACIDC010000004">
    <property type="protein sequence ID" value="MBB4039894.1"/>
    <property type="molecule type" value="Genomic_DNA"/>
</dbReference>
<gene>
    <name evidence="2" type="ORF">GGR34_001541</name>
</gene>
<protein>
    <submittedName>
        <fullName evidence="2">Uncharacterized protein</fullName>
    </submittedName>
</protein>
<feature type="compositionally biased region" description="Low complexity" evidence="1">
    <location>
        <begin position="36"/>
        <end position="47"/>
    </location>
</feature>
<keyword evidence="3" id="KW-1185">Reference proteome</keyword>